<dbReference type="InterPro" id="IPR006015">
    <property type="entry name" value="Universal_stress_UspA"/>
</dbReference>
<protein>
    <submittedName>
        <fullName evidence="3">Universal stress protein</fullName>
    </submittedName>
</protein>
<feature type="domain" description="UspA" evidence="2">
    <location>
        <begin position="14"/>
        <end position="149"/>
    </location>
</feature>
<comment type="similarity">
    <text evidence="1">Belongs to the universal stress protein A family.</text>
</comment>
<keyword evidence="4" id="KW-1185">Reference proteome</keyword>
<sequence length="283" mass="32529">MFFIYIYKKIFFMKSFLVPVDFSVTSENAAEYAVALTLDIPGVEIILYHVYNRINFATLTDKEEGSRKMVTDAELNALKDKLKYSDNQIIRIESEEGSFIDNIEKYVLSNHIDMVIMGITGSSRIKQVFMGTNTLNVIRHINTPVMIIPPDAKFTRISNILFVSDFKDVARTTPFVSLKKVLDFLKPKLKILNVDSEHYIELTDEFKIEKETMEDKLNSYNPEFSFLRAYDFLDGINNFAEAKEIDAIITCPKKHGIISQLFKTSHTKKLAYHSHIPTIAISQ</sequence>
<name>A0A5J5ICC3_9BACT</name>
<accession>A0A5J5ICC3</accession>
<evidence type="ECO:0000313" key="4">
    <source>
        <dbReference type="Proteomes" id="UP000326903"/>
    </source>
</evidence>
<comment type="caution">
    <text evidence="3">The sequence shown here is derived from an EMBL/GenBank/DDBJ whole genome shotgun (WGS) entry which is preliminary data.</text>
</comment>
<dbReference type="PANTHER" id="PTHR46268">
    <property type="entry name" value="STRESS RESPONSE PROTEIN NHAX"/>
    <property type="match status" value="1"/>
</dbReference>
<organism evidence="3 4">
    <name type="scientific">Ginsengibacter hankyongi</name>
    <dbReference type="NCBI Taxonomy" id="2607284"/>
    <lineage>
        <taxon>Bacteria</taxon>
        <taxon>Pseudomonadati</taxon>
        <taxon>Bacteroidota</taxon>
        <taxon>Chitinophagia</taxon>
        <taxon>Chitinophagales</taxon>
        <taxon>Chitinophagaceae</taxon>
        <taxon>Ginsengibacter</taxon>
    </lineage>
</organism>
<dbReference type="Gene3D" id="3.40.50.12370">
    <property type="match status" value="1"/>
</dbReference>
<dbReference type="EMBL" id="VYQF01000010">
    <property type="protein sequence ID" value="KAA9035854.1"/>
    <property type="molecule type" value="Genomic_DNA"/>
</dbReference>
<evidence type="ECO:0000256" key="1">
    <source>
        <dbReference type="ARBA" id="ARBA00008791"/>
    </source>
</evidence>
<evidence type="ECO:0000313" key="3">
    <source>
        <dbReference type="EMBL" id="KAA9035854.1"/>
    </source>
</evidence>
<proteinExistence type="inferred from homology"/>
<dbReference type="AlphaFoldDB" id="A0A5J5ICC3"/>
<gene>
    <name evidence="3" type="ORF">FW778_20070</name>
</gene>
<dbReference type="InterPro" id="IPR006016">
    <property type="entry name" value="UspA"/>
</dbReference>
<dbReference type="CDD" id="cd00293">
    <property type="entry name" value="USP-like"/>
    <property type="match status" value="1"/>
</dbReference>
<reference evidence="3 4" key="1">
    <citation type="submission" date="2019-09" db="EMBL/GenBank/DDBJ databases">
        <title>Draft genome sequence of Ginsengibacter sp. BR5-29.</title>
        <authorList>
            <person name="Im W.-T."/>
        </authorList>
    </citation>
    <scope>NUCLEOTIDE SEQUENCE [LARGE SCALE GENOMIC DNA]</scope>
    <source>
        <strain evidence="3 4">BR5-29</strain>
    </source>
</reference>
<dbReference type="PRINTS" id="PR01438">
    <property type="entry name" value="UNVRSLSTRESS"/>
</dbReference>
<dbReference type="Proteomes" id="UP000326903">
    <property type="component" value="Unassembled WGS sequence"/>
</dbReference>
<dbReference type="Pfam" id="PF00582">
    <property type="entry name" value="Usp"/>
    <property type="match status" value="1"/>
</dbReference>
<dbReference type="PANTHER" id="PTHR46268:SF6">
    <property type="entry name" value="UNIVERSAL STRESS PROTEIN UP12"/>
    <property type="match status" value="1"/>
</dbReference>
<evidence type="ECO:0000259" key="2">
    <source>
        <dbReference type="Pfam" id="PF00582"/>
    </source>
</evidence>
<dbReference type="SUPFAM" id="SSF52402">
    <property type="entry name" value="Adenine nucleotide alpha hydrolases-like"/>
    <property type="match status" value="2"/>
</dbReference>